<dbReference type="EMBL" id="BK003416">
    <property type="protein sequence ID" value="DAA03615.1"/>
    <property type="molecule type" value="Genomic_DNA"/>
</dbReference>
<sequence>MLDLTQVPAKDKQNLYLCEWTLKSNDKSLVRRQKQTVAEQFVVKCKLKAVDDKDIDYYDDDEEDEADDEGDDAGDGDGDGDGGSWYDFGANEKEKANGNEPQDPSLIGPVNSPAGGAASTPCRQHFACKAKCNINKPGPKTKRNMSTCHTKHQLPLGPGQPPDIERRTWYTGTQNFSWWTRNTPRNFKLNYVRSPVPKAGTDKTSENAQMDRWLKRAAENWLRHMELMA</sequence>
<feature type="region of interest" description="Disordered" evidence="1">
    <location>
        <begin position="141"/>
        <end position="162"/>
    </location>
</feature>
<evidence type="ECO:0000256" key="1">
    <source>
        <dbReference type="SAM" id="MobiDB-lite"/>
    </source>
</evidence>
<proteinExistence type="predicted"/>
<evidence type="ECO:0000313" key="2">
    <source>
        <dbReference type="EMBL" id="DAA03615.1"/>
    </source>
</evidence>
<gene>
    <name evidence="2" type="ORF">HDC02384</name>
</gene>
<protein>
    <submittedName>
        <fullName evidence="2">HDC02384</fullName>
    </submittedName>
</protein>
<name>Q6IHK0_DROME</name>
<feature type="region of interest" description="Disordered" evidence="1">
    <location>
        <begin position="56"/>
        <end position="120"/>
    </location>
</feature>
<organism evidence="2">
    <name type="scientific">Drosophila melanogaster</name>
    <name type="common">Fruit fly</name>
    <dbReference type="NCBI Taxonomy" id="7227"/>
    <lineage>
        <taxon>Eukaryota</taxon>
        <taxon>Metazoa</taxon>
        <taxon>Ecdysozoa</taxon>
        <taxon>Arthropoda</taxon>
        <taxon>Hexapoda</taxon>
        <taxon>Insecta</taxon>
        <taxon>Pterygota</taxon>
        <taxon>Neoptera</taxon>
        <taxon>Endopterygota</taxon>
        <taxon>Diptera</taxon>
        <taxon>Brachycera</taxon>
        <taxon>Muscomorpha</taxon>
        <taxon>Ephydroidea</taxon>
        <taxon>Drosophilidae</taxon>
        <taxon>Drosophila</taxon>
        <taxon>Sophophora</taxon>
    </lineage>
</organism>
<accession>Q6IHK0</accession>
<reference evidence="2" key="1">
    <citation type="journal article" date="2003" name="Genome Biol.">
        <title>An integrated gene annotation and transcriptional profiling approach towards the full gene content of the Drosophila genome.</title>
        <authorList>
            <person name="Hild M."/>
            <person name="Beckmann B."/>
            <person name="Haas S.A."/>
            <person name="Koch B."/>
            <person name="Solovyev V."/>
            <person name="Busold C."/>
            <person name="Fellenberg K."/>
            <person name="Boutros M."/>
            <person name="Vingron M."/>
            <person name="Sauer F."/>
            <person name="Hoheisel J.D."/>
            <person name="Paro R."/>
        </authorList>
    </citation>
    <scope>NUCLEOTIDE SEQUENCE</scope>
</reference>
<dbReference type="AlphaFoldDB" id="Q6IHK0"/>
<feature type="compositionally biased region" description="Acidic residues" evidence="1">
    <location>
        <begin position="57"/>
        <end position="80"/>
    </location>
</feature>